<reference evidence="1 2" key="1">
    <citation type="journal article" date="2021" name="Elife">
        <title>Chloroplast acquisition without the gene transfer in kleptoplastic sea slugs, Plakobranchus ocellatus.</title>
        <authorList>
            <person name="Maeda T."/>
            <person name="Takahashi S."/>
            <person name="Yoshida T."/>
            <person name="Shimamura S."/>
            <person name="Takaki Y."/>
            <person name="Nagai Y."/>
            <person name="Toyoda A."/>
            <person name="Suzuki Y."/>
            <person name="Arimoto A."/>
            <person name="Ishii H."/>
            <person name="Satoh N."/>
            <person name="Nishiyama T."/>
            <person name="Hasebe M."/>
            <person name="Maruyama T."/>
            <person name="Minagawa J."/>
            <person name="Obokata J."/>
            <person name="Shigenobu S."/>
        </authorList>
    </citation>
    <scope>NUCLEOTIDE SEQUENCE [LARGE SCALE GENOMIC DNA]</scope>
</reference>
<organism evidence="1 2">
    <name type="scientific">Elysia marginata</name>
    <dbReference type="NCBI Taxonomy" id="1093978"/>
    <lineage>
        <taxon>Eukaryota</taxon>
        <taxon>Metazoa</taxon>
        <taxon>Spiralia</taxon>
        <taxon>Lophotrochozoa</taxon>
        <taxon>Mollusca</taxon>
        <taxon>Gastropoda</taxon>
        <taxon>Heterobranchia</taxon>
        <taxon>Euthyneura</taxon>
        <taxon>Panpulmonata</taxon>
        <taxon>Sacoglossa</taxon>
        <taxon>Placobranchoidea</taxon>
        <taxon>Plakobranchidae</taxon>
        <taxon>Elysia</taxon>
    </lineage>
</organism>
<dbReference type="AlphaFoldDB" id="A0AAV4HJE4"/>
<dbReference type="EMBL" id="BMAT01012679">
    <property type="protein sequence ID" value="GFR96870.1"/>
    <property type="molecule type" value="Genomic_DNA"/>
</dbReference>
<dbReference type="Proteomes" id="UP000762676">
    <property type="component" value="Unassembled WGS sequence"/>
</dbReference>
<proteinExistence type="predicted"/>
<keyword evidence="2" id="KW-1185">Reference proteome</keyword>
<evidence type="ECO:0000313" key="1">
    <source>
        <dbReference type="EMBL" id="GFR96870.1"/>
    </source>
</evidence>
<gene>
    <name evidence="1" type="ORF">ElyMa_006309600</name>
</gene>
<sequence>MYHHQSEWFANLLRKGGLRYDDLTYRQVHWIVDAYFFSMELDSTIDLYEDGPLIPAQLIEIPRIEHPIFGAVRVNRMKDVEKYLNEGFDINTKHEESLTDNIYTIKWFAQAIRLRQYSLLHMAAIHSSMEVILSDIPC</sequence>
<name>A0AAV4HJE4_9GAST</name>
<evidence type="ECO:0000313" key="2">
    <source>
        <dbReference type="Proteomes" id="UP000762676"/>
    </source>
</evidence>
<protein>
    <submittedName>
        <fullName evidence="1">Uncharacterized protein</fullName>
    </submittedName>
</protein>
<accession>A0AAV4HJE4</accession>
<comment type="caution">
    <text evidence="1">The sequence shown here is derived from an EMBL/GenBank/DDBJ whole genome shotgun (WGS) entry which is preliminary data.</text>
</comment>